<dbReference type="InterPro" id="IPR036770">
    <property type="entry name" value="Ankyrin_rpt-contain_sf"/>
</dbReference>
<comment type="caution">
    <text evidence="8">The sequence shown here is derived from an EMBL/GenBank/DDBJ whole genome shotgun (WGS) entry which is preliminary data.</text>
</comment>
<accession>A0ABQ8IST2</accession>
<keyword evidence="4" id="KW-0528">Neurotoxin</keyword>
<gene>
    <name evidence="8" type="primary">ANKFN1</name>
    <name evidence="8" type="ORF">DERP_007849</name>
</gene>
<dbReference type="Gene3D" id="1.25.40.20">
    <property type="entry name" value="Ankyrin repeat-containing domain"/>
    <property type="match status" value="1"/>
</dbReference>
<keyword evidence="2" id="KW-0268">Exocytosis</keyword>
<keyword evidence="5" id="KW-1053">Target membrane</keyword>
<feature type="region of interest" description="Disordered" evidence="6">
    <location>
        <begin position="1183"/>
        <end position="1222"/>
    </location>
</feature>
<name>A0ABQ8IST2_DERPT</name>
<feature type="region of interest" description="Disordered" evidence="6">
    <location>
        <begin position="759"/>
        <end position="791"/>
    </location>
</feature>
<organism evidence="8 9">
    <name type="scientific">Dermatophagoides pteronyssinus</name>
    <name type="common">European house dust mite</name>
    <dbReference type="NCBI Taxonomy" id="6956"/>
    <lineage>
        <taxon>Eukaryota</taxon>
        <taxon>Metazoa</taxon>
        <taxon>Ecdysozoa</taxon>
        <taxon>Arthropoda</taxon>
        <taxon>Chelicerata</taxon>
        <taxon>Arachnida</taxon>
        <taxon>Acari</taxon>
        <taxon>Acariformes</taxon>
        <taxon>Sarcoptiformes</taxon>
        <taxon>Astigmata</taxon>
        <taxon>Psoroptidia</taxon>
        <taxon>Analgoidea</taxon>
        <taxon>Pyroglyphidae</taxon>
        <taxon>Dermatophagoidinae</taxon>
        <taxon>Dermatophagoides</taxon>
    </lineage>
</organism>
<protein>
    <submittedName>
        <fullName evidence="8">Ankyrin-repeat and fibronectin type III domain-containing 1</fullName>
    </submittedName>
</protein>
<dbReference type="InterPro" id="IPR003961">
    <property type="entry name" value="FN3_dom"/>
</dbReference>
<evidence type="ECO:0000259" key="7">
    <source>
        <dbReference type="PROSITE" id="PS50853"/>
    </source>
</evidence>
<keyword evidence="4" id="KW-0800">Toxin</keyword>
<evidence type="ECO:0000256" key="5">
    <source>
        <dbReference type="ARBA" id="ARBA00023298"/>
    </source>
</evidence>
<dbReference type="Gene3D" id="2.60.40.10">
    <property type="entry name" value="Immunoglobulins"/>
    <property type="match status" value="1"/>
</dbReference>
<dbReference type="InterPro" id="IPR036116">
    <property type="entry name" value="FN3_sf"/>
</dbReference>
<evidence type="ECO:0000256" key="3">
    <source>
        <dbReference type="ARBA" id="ARBA00022537"/>
    </source>
</evidence>
<feature type="region of interest" description="Disordered" evidence="6">
    <location>
        <begin position="809"/>
        <end position="853"/>
    </location>
</feature>
<dbReference type="SUPFAM" id="SSF49265">
    <property type="entry name" value="Fibronectin type III"/>
    <property type="match status" value="1"/>
</dbReference>
<dbReference type="PANTHER" id="PTHR21437">
    <property type="entry name" value="WIDE AWAKE"/>
    <property type="match status" value="1"/>
</dbReference>
<evidence type="ECO:0000313" key="8">
    <source>
        <dbReference type="EMBL" id="KAH9413373.1"/>
    </source>
</evidence>
<dbReference type="InterPro" id="IPR002110">
    <property type="entry name" value="Ankyrin_rpt"/>
</dbReference>
<evidence type="ECO:0000256" key="1">
    <source>
        <dbReference type="ARBA" id="ARBA00004175"/>
    </source>
</evidence>
<keyword evidence="4" id="KW-0638">Presynaptic neurotoxin</keyword>
<proteinExistence type="predicted"/>
<comment type="subcellular location">
    <subcellularLocation>
        <location evidence="1">Target cell membrane</location>
    </subcellularLocation>
</comment>
<dbReference type="PANTHER" id="PTHR21437:SF1">
    <property type="entry name" value="WIDE AWAKE"/>
    <property type="match status" value="1"/>
</dbReference>
<dbReference type="SUPFAM" id="SSF48403">
    <property type="entry name" value="Ankyrin repeat"/>
    <property type="match status" value="1"/>
</dbReference>
<feature type="compositionally biased region" description="Polar residues" evidence="6">
    <location>
        <begin position="809"/>
        <end position="823"/>
    </location>
</feature>
<feature type="compositionally biased region" description="Polar residues" evidence="6">
    <location>
        <begin position="831"/>
        <end position="853"/>
    </location>
</feature>
<evidence type="ECO:0000313" key="9">
    <source>
        <dbReference type="Proteomes" id="UP000887458"/>
    </source>
</evidence>
<dbReference type="PROSITE" id="PS50853">
    <property type="entry name" value="FN3"/>
    <property type="match status" value="1"/>
</dbReference>
<sequence>MLRARTLPAIITPALNILNAQLNQQNLMMMSNQQQQQQPIDYQSINDYQLINGSHHHHPHLGKILSSSSYGGSGGGSSNGLLGPIIKNSTTTTTANNYLSVGQSLNDYQSNNNHYYQTSQSQQNNYSCWAWTSGTLFSAVENEHFDRTRMIIETTNVDVNCTNSDGFTPLDIATMLLNLSLIKYLQSCGAREGDLCIGVGQLSILQPLPLSSSTTTTTTTSITGNLSSALIKEKERQIMFWQRRLKLLQRLKKGFDLLQPPPPPLSVHVQVAGAECLLVNYYPPIRLQQDYRRQIITKYKIEWSSNQFETIIGCVEMTNMCAKHEFLIERLESEQCYQVRIASGNCKGYSEYCYPLMNQSVPSTWRSIDKKHSKIEDRVPKIDQLFDQIIEWRQQQQQQTTQQRDCADKRKSIELEQTSLTTLNNNNNNMGGISANSGQIGSGNILMATNTTATAMINNNSTITGSGNLTTTTGLVTSGSQKKVRKSIRNFFVSTSKFQKTMKRGAIYLASLIYNGTDKRVLVTNEEVLPIIEIDDSYPSTLQNDFYWLLKITCCTWNDIKMFRKELEKSQQSSTVAQFRTKILLAIEQMQNSLGIIDLGKIYYKPLRDNEGSCVLCAIRSVPEPKMISCLSVRWLPLAKLQKRIATQQTSSTTIQSERVSDSGISVTDIGSPPPPPLPRLVSDILFATIDEMMQYHQACNCKLEKGLYIAYVKLKSSIDMMSVMVNSNQPNILPIAKIRNNPHVSRQEWAALKMCLKPKSNHHHHHQQQQNDLNDNHDGQNEDNGDDDDKQTWRRLVTSVSQLHLQLVNNTHQQQSETNSRNQKSKTHHSSSCSPNFLSTTSSINNHKTSLSSSDLMNQITATTTTTITPLSSPMTQTGPGFVDNFFQLACQHEQQQQQQIVKLSSSDQQQTLEKDDGGCITTTTTTTNIERIEKPKTLSVMNQQQQQSSRNINQIQKPQRLTFGQKMCFQQLTKFLQILSHTAAHFLQSIGIDEDKHLNINRIYTVEIIELDGQVSLILLLPPSDEVCSITQSDLDINQRFDDLLFLPLKIFELIHMNTYQRRFTGQYWRLSALLELDIIAAQQAQREAFSKSEVTESKIRLNQLLEFQTQLDEHCRSMRWIMDVVSYARDRQINAGITLAQIQHCLNSIDKQIEIPILVLVNNNNNDNKENESPKIIIAEPVTNDFDDGNVDDRNEGEQSPNEQIWISDSKKPADNEDDDDRYCFNDNFEDILVDFKCLDDDEDINSKKHLENETKQLSFRQQQE</sequence>
<reference evidence="8 9" key="2">
    <citation type="journal article" date="2022" name="Mol. Biol. Evol.">
        <title>Comparative Genomics Reveals Insights into the Divergent Evolution of Astigmatic Mites and Household Pest Adaptations.</title>
        <authorList>
            <person name="Xiong Q."/>
            <person name="Wan A.T."/>
            <person name="Liu X."/>
            <person name="Fung C.S."/>
            <person name="Xiao X."/>
            <person name="Malainual N."/>
            <person name="Hou J."/>
            <person name="Wang L."/>
            <person name="Wang M."/>
            <person name="Yang K.Y."/>
            <person name="Cui Y."/>
            <person name="Leung E.L."/>
            <person name="Nong W."/>
            <person name="Shin S.K."/>
            <person name="Au S.W."/>
            <person name="Jeong K.Y."/>
            <person name="Chew F.T."/>
            <person name="Hui J.H."/>
            <person name="Leung T.F."/>
            <person name="Tungtrongchitr A."/>
            <person name="Zhong N."/>
            <person name="Liu Z."/>
            <person name="Tsui S.K."/>
        </authorList>
    </citation>
    <scope>NUCLEOTIDE SEQUENCE [LARGE SCALE GENOMIC DNA]</scope>
    <source>
        <strain evidence="8">Derp</strain>
    </source>
</reference>
<dbReference type="Proteomes" id="UP000887458">
    <property type="component" value="Unassembled WGS sequence"/>
</dbReference>
<keyword evidence="9" id="KW-1185">Reference proteome</keyword>
<feature type="domain" description="Fibronectin type-III" evidence="7">
    <location>
        <begin position="263"/>
        <end position="364"/>
    </location>
</feature>
<evidence type="ECO:0000256" key="2">
    <source>
        <dbReference type="ARBA" id="ARBA00022483"/>
    </source>
</evidence>
<keyword evidence="5" id="KW-0472">Membrane</keyword>
<evidence type="ECO:0000256" key="6">
    <source>
        <dbReference type="SAM" id="MobiDB-lite"/>
    </source>
</evidence>
<evidence type="ECO:0000256" key="4">
    <source>
        <dbReference type="ARBA" id="ARBA00023028"/>
    </source>
</evidence>
<feature type="compositionally biased region" description="Polar residues" evidence="6">
    <location>
        <begin position="1201"/>
        <end position="1210"/>
    </location>
</feature>
<dbReference type="EMBL" id="NJHN03000121">
    <property type="protein sequence ID" value="KAH9413373.1"/>
    <property type="molecule type" value="Genomic_DNA"/>
</dbReference>
<keyword evidence="3" id="KW-1052">Target cell membrane</keyword>
<dbReference type="InterPro" id="IPR039269">
    <property type="entry name" value="ANKFN1"/>
</dbReference>
<dbReference type="Pfam" id="PF13637">
    <property type="entry name" value="Ank_4"/>
    <property type="match status" value="1"/>
</dbReference>
<dbReference type="InterPro" id="IPR013783">
    <property type="entry name" value="Ig-like_fold"/>
</dbReference>
<reference evidence="8 9" key="1">
    <citation type="journal article" date="2018" name="J. Allergy Clin. Immunol.">
        <title>High-quality assembly of Dermatophagoides pteronyssinus genome and transcriptome reveals a wide range of novel allergens.</title>
        <authorList>
            <person name="Liu X.Y."/>
            <person name="Yang K.Y."/>
            <person name="Wang M.Q."/>
            <person name="Kwok J.S."/>
            <person name="Zeng X."/>
            <person name="Yang Z."/>
            <person name="Xiao X.J."/>
            <person name="Lau C.P."/>
            <person name="Li Y."/>
            <person name="Huang Z.M."/>
            <person name="Ba J.G."/>
            <person name="Yim A.K."/>
            <person name="Ouyang C.Y."/>
            <person name="Ngai S.M."/>
            <person name="Chan T.F."/>
            <person name="Leung E.L."/>
            <person name="Liu L."/>
            <person name="Liu Z.G."/>
            <person name="Tsui S.K."/>
        </authorList>
    </citation>
    <scope>NUCLEOTIDE SEQUENCE [LARGE SCALE GENOMIC DNA]</scope>
    <source>
        <strain evidence="8">Derp</strain>
    </source>
</reference>